<proteinExistence type="predicted"/>
<dbReference type="AlphaFoldDB" id="A0A4C1X541"/>
<reference evidence="2 3" key="1">
    <citation type="journal article" date="2019" name="Commun. Biol.">
        <title>The bagworm genome reveals a unique fibroin gene that provides high tensile strength.</title>
        <authorList>
            <person name="Kono N."/>
            <person name="Nakamura H."/>
            <person name="Ohtoshi R."/>
            <person name="Tomita M."/>
            <person name="Numata K."/>
            <person name="Arakawa K."/>
        </authorList>
    </citation>
    <scope>NUCLEOTIDE SEQUENCE [LARGE SCALE GENOMIC DNA]</scope>
</reference>
<keyword evidence="3" id="KW-1185">Reference proteome</keyword>
<dbReference type="EMBL" id="BGZK01000746">
    <property type="protein sequence ID" value="GBP58856.1"/>
    <property type="molecule type" value="Genomic_DNA"/>
</dbReference>
<organism evidence="2 3">
    <name type="scientific">Eumeta variegata</name>
    <name type="common">Bagworm moth</name>
    <name type="synonym">Eumeta japonica</name>
    <dbReference type="NCBI Taxonomy" id="151549"/>
    <lineage>
        <taxon>Eukaryota</taxon>
        <taxon>Metazoa</taxon>
        <taxon>Ecdysozoa</taxon>
        <taxon>Arthropoda</taxon>
        <taxon>Hexapoda</taxon>
        <taxon>Insecta</taxon>
        <taxon>Pterygota</taxon>
        <taxon>Neoptera</taxon>
        <taxon>Endopterygota</taxon>
        <taxon>Lepidoptera</taxon>
        <taxon>Glossata</taxon>
        <taxon>Ditrysia</taxon>
        <taxon>Tineoidea</taxon>
        <taxon>Psychidae</taxon>
        <taxon>Oiketicinae</taxon>
        <taxon>Eumeta</taxon>
    </lineage>
</organism>
<comment type="caution">
    <text evidence="2">The sequence shown here is derived from an EMBL/GenBank/DDBJ whole genome shotgun (WGS) entry which is preliminary data.</text>
</comment>
<sequence length="282" mass="31932">MSKAENVYLKFLTADNSDGENDLQIEEEDQLRYFRDYPYFRLEKASLRTTTTTHLTYSMKNSEACGTVRTNRKRVPKSLPLDKSMQRGDIQTINAPDAVRSMIYCGGVLYSHLRDKQTDSFRSYKCVTARCDIVRSKEVYKPLKSGWSPSPVDTYNFREVINELPASCVVIGYLMEMEFVEREWDDRKDSKPPKSHSLASPPAPAPPFEIRETTGFSVWRGGTFLQHSETQDPSTLVDAVADQKARLKDIVALTTPDPHGASVRGRAPQTGIKSLREGAPRR</sequence>
<protein>
    <submittedName>
        <fullName evidence="2">Uncharacterized protein</fullName>
    </submittedName>
</protein>
<name>A0A4C1X541_EUMVA</name>
<accession>A0A4C1X541</accession>
<feature type="region of interest" description="Disordered" evidence="1">
    <location>
        <begin position="185"/>
        <end position="210"/>
    </location>
</feature>
<evidence type="ECO:0000256" key="1">
    <source>
        <dbReference type="SAM" id="MobiDB-lite"/>
    </source>
</evidence>
<dbReference type="OrthoDB" id="118105at2759"/>
<evidence type="ECO:0000313" key="2">
    <source>
        <dbReference type="EMBL" id="GBP58856.1"/>
    </source>
</evidence>
<feature type="region of interest" description="Disordered" evidence="1">
    <location>
        <begin position="253"/>
        <end position="282"/>
    </location>
</feature>
<gene>
    <name evidence="2" type="ORF">EVAR_50513_1</name>
</gene>
<dbReference type="Proteomes" id="UP000299102">
    <property type="component" value="Unassembled WGS sequence"/>
</dbReference>
<evidence type="ECO:0000313" key="3">
    <source>
        <dbReference type="Proteomes" id="UP000299102"/>
    </source>
</evidence>